<feature type="domain" description="Enolpyruvate transferase" evidence="9">
    <location>
        <begin position="5"/>
        <end position="426"/>
    </location>
</feature>
<evidence type="ECO:0000256" key="4">
    <source>
        <dbReference type="ARBA" id="ARBA00022605"/>
    </source>
</evidence>
<feature type="binding site" evidence="8">
    <location>
        <position position="393"/>
    </location>
    <ligand>
        <name>phosphoenolpyruvate</name>
        <dbReference type="ChEBI" id="CHEBI:58702"/>
    </ligand>
</feature>
<dbReference type="RefSeq" id="WP_303682415.1">
    <property type="nucleotide sequence ID" value="NZ_LVWG01000036.1"/>
</dbReference>
<feature type="binding site" evidence="8">
    <location>
        <position position="20"/>
    </location>
    <ligand>
        <name>3-phosphoshikimate</name>
        <dbReference type="ChEBI" id="CHEBI:145989"/>
    </ligand>
</feature>
<dbReference type="GO" id="GO:0008652">
    <property type="term" value="P:amino acid biosynthetic process"/>
    <property type="evidence" value="ECO:0007669"/>
    <property type="project" value="UniProtKB-KW"/>
</dbReference>
<dbReference type="EC" id="2.5.1.19" evidence="8"/>
<evidence type="ECO:0000259" key="9">
    <source>
        <dbReference type="Pfam" id="PF00275"/>
    </source>
</evidence>
<comment type="subunit">
    <text evidence="8">Monomer.</text>
</comment>
<dbReference type="UniPathway" id="UPA00053">
    <property type="reaction ID" value="UER00089"/>
</dbReference>
<proteinExistence type="inferred from homology"/>
<keyword evidence="6 8" id="KW-0057">Aromatic amino acid biosynthesis</keyword>
<evidence type="ECO:0000256" key="8">
    <source>
        <dbReference type="HAMAP-Rule" id="MF_00210"/>
    </source>
</evidence>
<keyword evidence="3 8" id="KW-0963">Cytoplasm</keyword>
<dbReference type="FunFam" id="3.65.10.10:FF:000005">
    <property type="entry name" value="3-phosphoshikimate 1-carboxyvinyltransferase"/>
    <property type="match status" value="1"/>
</dbReference>
<evidence type="ECO:0000256" key="2">
    <source>
        <dbReference type="ARBA" id="ARBA00009948"/>
    </source>
</evidence>
<dbReference type="GO" id="GO:0009073">
    <property type="term" value="P:aromatic amino acid family biosynthetic process"/>
    <property type="evidence" value="ECO:0007669"/>
    <property type="project" value="UniProtKB-KW"/>
</dbReference>
<dbReference type="PANTHER" id="PTHR21090">
    <property type="entry name" value="AROM/DEHYDROQUINATE SYNTHASE"/>
    <property type="match status" value="1"/>
</dbReference>
<accession>A0A165L1N9</accession>
<comment type="similarity">
    <text evidence="2 8">Belongs to the EPSP synthase family.</text>
</comment>
<sequence length="433" mass="46621">MSVFKGEVTSLPPDKSISHRAALIASLSDGETEIMNFSAGFDNQSTLGVLQACGIPVRQEEVPGPWGAAVRRVVIQSKGLWSFTPPSAPLQCNNSGSTMRMFSGILAGQPFQSELVGDASLLKRPMRRIADPLMQMGAGVSLSPVGTAPVVITGTKDLRAISYRLPVASAQVKSLVAFAGLHAEGETRIYEPLLSRDHTELMLGLEPRIENNERVIVVPGRRQLDARPFQIPADPSAACFIVALGLLGRGSEIMIRDVCLNPTRAAFLDILIRSGAAVTIENRRTVGGESIGDILVDGSRDMEPLVISDPQEVAIAIDELPMLGVLSSFATERFELTNAAELRTKESDRIEALAMNLERLGFECHQEPAGLSVTGRRERPAGPVEVECYDDHRIAMSFAVASKACGEDIVLSDREVAGVSFPNFFSLIDSLEV</sequence>
<evidence type="ECO:0000256" key="6">
    <source>
        <dbReference type="ARBA" id="ARBA00023141"/>
    </source>
</evidence>
<feature type="binding site" evidence="8">
    <location>
        <position position="16"/>
    </location>
    <ligand>
        <name>3-phosphoshikimate</name>
        <dbReference type="ChEBI" id="CHEBI:145989"/>
    </ligand>
</feature>
<dbReference type="GO" id="GO:0005737">
    <property type="term" value="C:cytoplasm"/>
    <property type="evidence" value="ECO:0007669"/>
    <property type="project" value="UniProtKB-SubCell"/>
</dbReference>
<dbReference type="AlphaFoldDB" id="A0A165L1N9"/>
<gene>
    <name evidence="8" type="primary">aroA</name>
    <name evidence="10" type="ORF">A3K90_01620</name>
</gene>
<dbReference type="Gene3D" id="3.65.10.10">
    <property type="entry name" value="Enolpyruvate transferase domain"/>
    <property type="match status" value="2"/>
</dbReference>
<feature type="binding site" evidence="8">
    <location>
        <position position="318"/>
    </location>
    <ligand>
        <name>3-phosphoshikimate</name>
        <dbReference type="ChEBI" id="CHEBI:145989"/>
    </ligand>
</feature>
<feature type="active site" description="Proton acceptor" evidence="8">
    <location>
        <position position="318"/>
    </location>
</feature>
<dbReference type="InterPro" id="IPR006264">
    <property type="entry name" value="EPSP_synthase"/>
</dbReference>
<feature type="binding site" evidence="8">
    <location>
        <position position="349"/>
    </location>
    <ligand>
        <name>phosphoenolpyruvate</name>
        <dbReference type="ChEBI" id="CHEBI:58702"/>
    </ligand>
</feature>
<dbReference type="Proteomes" id="UP000076481">
    <property type="component" value="Unassembled WGS sequence"/>
</dbReference>
<feature type="binding site" evidence="8">
    <location>
        <position position="171"/>
    </location>
    <ligand>
        <name>phosphoenolpyruvate</name>
        <dbReference type="ChEBI" id="CHEBI:58702"/>
    </ligand>
</feature>
<dbReference type="PANTHER" id="PTHR21090:SF5">
    <property type="entry name" value="PENTAFUNCTIONAL AROM POLYPEPTIDE"/>
    <property type="match status" value="1"/>
</dbReference>
<evidence type="ECO:0000313" key="11">
    <source>
        <dbReference type="Proteomes" id="UP000076481"/>
    </source>
</evidence>
<feature type="binding site" evidence="8">
    <location>
        <position position="345"/>
    </location>
    <ligand>
        <name>3-phosphoshikimate</name>
        <dbReference type="ChEBI" id="CHEBI:145989"/>
    </ligand>
</feature>
<evidence type="ECO:0000256" key="1">
    <source>
        <dbReference type="ARBA" id="ARBA00004811"/>
    </source>
</evidence>
<dbReference type="InterPro" id="IPR023193">
    <property type="entry name" value="EPSP_synthase_CS"/>
</dbReference>
<keyword evidence="4 8" id="KW-0028">Amino-acid biosynthesis</keyword>
<dbReference type="InterPro" id="IPR013792">
    <property type="entry name" value="RNA3'P_cycl/enolpyr_Trfase_a/b"/>
</dbReference>
<dbReference type="GO" id="GO:0003866">
    <property type="term" value="F:3-phosphoshikimate 1-carboxyvinyltransferase activity"/>
    <property type="evidence" value="ECO:0007669"/>
    <property type="project" value="UniProtKB-UniRule"/>
</dbReference>
<feature type="binding site" evidence="8">
    <location>
        <position position="124"/>
    </location>
    <ligand>
        <name>phosphoenolpyruvate</name>
        <dbReference type="ChEBI" id="CHEBI:58702"/>
    </ligand>
</feature>
<feature type="binding site" evidence="8">
    <location>
        <position position="169"/>
    </location>
    <ligand>
        <name>3-phosphoshikimate</name>
        <dbReference type="ChEBI" id="CHEBI:145989"/>
    </ligand>
</feature>
<evidence type="ECO:0000313" key="10">
    <source>
        <dbReference type="EMBL" id="KZK73457.1"/>
    </source>
</evidence>
<comment type="pathway">
    <text evidence="1 8">Metabolic intermediate biosynthesis; chorismate biosynthesis; chorismate from D-erythrose 4-phosphate and phosphoenolpyruvate: step 6/7.</text>
</comment>
<dbReference type="PROSITE" id="PS00885">
    <property type="entry name" value="EPSP_SYNTHASE_2"/>
    <property type="match status" value="1"/>
</dbReference>
<feature type="binding site" evidence="8">
    <location>
        <position position="171"/>
    </location>
    <ligand>
        <name>3-phosphoshikimate</name>
        <dbReference type="ChEBI" id="CHEBI:145989"/>
    </ligand>
</feature>
<evidence type="ECO:0000256" key="5">
    <source>
        <dbReference type="ARBA" id="ARBA00022679"/>
    </source>
</evidence>
<comment type="subcellular location">
    <subcellularLocation>
        <location evidence="8">Cytoplasm</location>
    </subcellularLocation>
</comment>
<dbReference type="NCBIfam" id="TIGR01356">
    <property type="entry name" value="aroA"/>
    <property type="match status" value="1"/>
</dbReference>
<dbReference type="PIRSF" id="PIRSF000505">
    <property type="entry name" value="EPSPS"/>
    <property type="match status" value="1"/>
</dbReference>
<reference evidence="10 11" key="1">
    <citation type="submission" date="2016-03" db="EMBL/GenBank/DDBJ databases">
        <title>Speciation and ecological success in dimly lit waters: horizontal gene transfer in a green sulfur bacteria bloom unveiled by metagenomic assembly.</title>
        <authorList>
            <person name="Llorens-Mares T."/>
            <person name="Liu Z."/>
            <person name="Allen L.Z."/>
            <person name="Rusch D.B."/>
            <person name="Craig M.T."/>
            <person name="Dupont C.L."/>
            <person name="Bryant D.A."/>
            <person name="Casamayor E.O."/>
        </authorList>
    </citation>
    <scope>NUCLEOTIDE SEQUENCE [LARGE SCALE GENOMIC DNA]</scope>
    <source>
        <strain evidence="10">CIII</strain>
    </source>
</reference>
<feature type="binding site" evidence="8">
    <location>
        <position position="15"/>
    </location>
    <ligand>
        <name>3-phosphoshikimate</name>
        <dbReference type="ChEBI" id="CHEBI:145989"/>
    </ligand>
</feature>
<comment type="catalytic activity">
    <reaction evidence="7">
        <text>3-phosphoshikimate + phosphoenolpyruvate = 5-O-(1-carboxyvinyl)-3-phosphoshikimate + phosphate</text>
        <dbReference type="Rhea" id="RHEA:21256"/>
        <dbReference type="ChEBI" id="CHEBI:43474"/>
        <dbReference type="ChEBI" id="CHEBI:57701"/>
        <dbReference type="ChEBI" id="CHEBI:58702"/>
        <dbReference type="ChEBI" id="CHEBI:145989"/>
        <dbReference type="EC" id="2.5.1.19"/>
    </reaction>
    <physiologicalReaction direction="left-to-right" evidence="7">
        <dbReference type="Rhea" id="RHEA:21257"/>
    </physiologicalReaction>
</comment>
<dbReference type="GO" id="GO:0009423">
    <property type="term" value="P:chorismate biosynthetic process"/>
    <property type="evidence" value="ECO:0007669"/>
    <property type="project" value="UniProtKB-UniRule"/>
</dbReference>
<dbReference type="HAMAP" id="MF_00210">
    <property type="entry name" value="EPSP_synth"/>
    <property type="match status" value="1"/>
</dbReference>
<name>A0A165L1N9_PELLU</name>
<dbReference type="Pfam" id="PF00275">
    <property type="entry name" value="EPSP_synthase"/>
    <property type="match status" value="1"/>
</dbReference>
<dbReference type="SUPFAM" id="SSF55205">
    <property type="entry name" value="EPT/RTPC-like"/>
    <property type="match status" value="1"/>
</dbReference>
<dbReference type="InterPro" id="IPR036968">
    <property type="entry name" value="Enolpyruvate_Tfrase_sf"/>
</dbReference>
<comment type="function">
    <text evidence="8">Catalyzes the transfer of the enolpyruvyl moiety of phosphoenolpyruvate (PEP) to the 5-hydroxyl of shikimate-3-phosphate (S3P) to produce enolpyruvyl shikimate-3-phosphate and inorganic phosphate.</text>
</comment>
<comment type="caution">
    <text evidence="10">The sequence shown here is derived from an EMBL/GenBank/DDBJ whole genome shotgun (WGS) entry which is preliminary data.</text>
</comment>
<protein>
    <recommendedName>
        <fullName evidence="8">3-phosphoshikimate 1-carboxyvinyltransferase</fullName>
        <ecNumber evidence="8">2.5.1.19</ecNumber>
    </recommendedName>
    <alternativeName>
        <fullName evidence="8">5-enolpyruvylshikimate-3-phosphate synthase</fullName>
        <shortName evidence="8">EPSP synthase</shortName>
        <shortName evidence="8">EPSPS</shortName>
    </alternativeName>
</protein>
<feature type="binding site" evidence="8">
    <location>
        <position position="15"/>
    </location>
    <ligand>
        <name>phosphoenolpyruvate</name>
        <dbReference type="ChEBI" id="CHEBI:58702"/>
    </ligand>
</feature>
<dbReference type="InterPro" id="IPR001986">
    <property type="entry name" value="Enolpyruvate_Tfrase_dom"/>
</dbReference>
<feature type="binding site" evidence="8">
    <location>
        <position position="96"/>
    </location>
    <ligand>
        <name>phosphoenolpyruvate</name>
        <dbReference type="ChEBI" id="CHEBI:58702"/>
    </ligand>
</feature>
<evidence type="ECO:0000256" key="3">
    <source>
        <dbReference type="ARBA" id="ARBA00022490"/>
    </source>
</evidence>
<dbReference type="EMBL" id="LVWG01000036">
    <property type="protein sequence ID" value="KZK73457.1"/>
    <property type="molecule type" value="Genomic_DNA"/>
</dbReference>
<keyword evidence="5 8" id="KW-0808">Transferase</keyword>
<organism evidence="10 11">
    <name type="scientific">Pelodictyon luteolum</name>
    <dbReference type="NCBI Taxonomy" id="1100"/>
    <lineage>
        <taxon>Bacteria</taxon>
        <taxon>Pseudomonadati</taxon>
        <taxon>Chlorobiota</taxon>
        <taxon>Chlorobiia</taxon>
        <taxon>Chlorobiales</taxon>
        <taxon>Chlorobiaceae</taxon>
        <taxon>Chlorobium/Pelodictyon group</taxon>
        <taxon>Pelodictyon</taxon>
    </lineage>
</organism>
<comment type="caution">
    <text evidence="8">Lacks conserved residue(s) required for the propagation of feature annotation.</text>
</comment>
<dbReference type="CDD" id="cd01556">
    <property type="entry name" value="EPSP_synthase"/>
    <property type="match status" value="1"/>
</dbReference>
<evidence type="ECO:0000256" key="7">
    <source>
        <dbReference type="ARBA" id="ARBA00044633"/>
    </source>
</evidence>